<comment type="catalytic activity">
    <reaction evidence="9">
        <text>L-seryl-[protein] + ATP = O-phospho-L-seryl-[protein] + ADP + H(+)</text>
        <dbReference type="Rhea" id="RHEA:17989"/>
        <dbReference type="Rhea" id="RHEA-COMP:9863"/>
        <dbReference type="Rhea" id="RHEA-COMP:11604"/>
        <dbReference type="ChEBI" id="CHEBI:15378"/>
        <dbReference type="ChEBI" id="CHEBI:29999"/>
        <dbReference type="ChEBI" id="CHEBI:30616"/>
        <dbReference type="ChEBI" id="CHEBI:83421"/>
        <dbReference type="ChEBI" id="CHEBI:456216"/>
        <dbReference type="EC" id="2.7.11.1"/>
    </reaction>
</comment>
<evidence type="ECO:0000256" key="4">
    <source>
        <dbReference type="ARBA" id="ARBA00022741"/>
    </source>
</evidence>
<protein>
    <recommendedName>
        <fullName evidence="1">non-specific serine/threonine protein kinase</fullName>
        <ecNumber evidence="1">2.7.11.1</ecNumber>
    </recommendedName>
</protein>
<dbReference type="Pfam" id="PF12745">
    <property type="entry name" value="HGTP_anticodon2"/>
    <property type="match status" value="1"/>
</dbReference>
<dbReference type="AlphaFoldDB" id="A0A7D8V1E9"/>
<evidence type="ECO:0000256" key="2">
    <source>
        <dbReference type="ARBA" id="ARBA00022527"/>
    </source>
</evidence>
<dbReference type="GO" id="GO:0007165">
    <property type="term" value="P:signal transduction"/>
    <property type="evidence" value="ECO:0007669"/>
    <property type="project" value="UniProtKB-ARBA"/>
</dbReference>
<dbReference type="InterPro" id="IPR011009">
    <property type="entry name" value="Kinase-like_dom_sf"/>
</dbReference>
<dbReference type="InterPro" id="IPR000719">
    <property type="entry name" value="Prot_kinase_dom"/>
</dbReference>
<dbReference type="InterPro" id="IPR041715">
    <property type="entry name" value="HisRS-like_core"/>
</dbReference>
<dbReference type="InterPro" id="IPR045864">
    <property type="entry name" value="aa-tRNA-synth_II/BPL/LPL"/>
</dbReference>
<dbReference type="Gene3D" id="3.30.930.10">
    <property type="entry name" value="Bira Bifunctional Protein, Domain 2"/>
    <property type="match status" value="1"/>
</dbReference>
<dbReference type="SUPFAM" id="SSF55681">
    <property type="entry name" value="Class II aaRS and biotin synthetases"/>
    <property type="match status" value="1"/>
</dbReference>
<dbReference type="GO" id="GO:0004694">
    <property type="term" value="F:eukaryotic translation initiation factor 2alpha kinase activity"/>
    <property type="evidence" value="ECO:0007669"/>
    <property type="project" value="UniProtKB-ARBA"/>
</dbReference>
<dbReference type="PANTHER" id="PTHR11042">
    <property type="entry name" value="EUKARYOTIC TRANSLATION INITIATION FACTOR 2-ALPHA KINASE EIF2-ALPHA KINASE -RELATED"/>
    <property type="match status" value="1"/>
</dbReference>
<accession>A0A7D8V1E9</accession>
<dbReference type="Gene3D" id="3.30.200.20">
    <property type="entry name" value="Phosphorylase Kinase, domain 1"/>
    <property type="match status" value="1"/>
</dbReference>
<keyword evidence="2" id="KW-0723">Serine/threonine-protein kinase</keyword>
<dbReference type="InterPro" id="IPR024435">
    <property type="entry name" value="HisRS-related_dom"/>
</dbReference>
<evidence type="ECO:0000256" key="6">
    <source>
        <dbReference type="ARBA" id="ARBA00022840"/>
    </source>
</evidence>
<dbReference type="Gene3D" id="1.10.510.10">
    <property type="entry name" value="Transferase(Phosphotransferase) domain 1"/>
    <property type="match status" value="2"/>
</dbReference>
<feature type="compositionally biased region" description="Low complexity" evidence="11">
    <location>
        <begin position="343"/>
        <end position="354"/>
    </location>
</feature>
<evidence type="ECO:0000256" key="11">
    <source>
        <dbReference type="SAM" id="MobiDB-lite"/>
    </source>
</evidence>
<dbReference type="InterPro" id="IPR017441">
    <property type="entry name" value="Protein_kinase_ATP_BS"/>
</dbReference>
<dbReference type="Proteomes" id="UP000473826">
    <property type="component" value="Unassembled WGS sequence"/>
</dbReference>
<dbReference type="OrthoDB" id="341578at2759"/>
<dbReference type="InterPro" id="IPR008271">
    <property type="entry name" value="Ser/Thr_kinase_AS"/>
</dbReference>
<dbReference type="Pfam" id="PF00069">
    <property type="entry name" value="Pkinase"/>
    <property type="match status" value="2"/>
</dbReference>
<gene>
    <name evidence="13" type="ORF">VHUM_02334</name>
</gene>
<feature type="region of interest" description="Disordered" evidence="11">
    <location>
        <begin position="253"/>
        <end position="354"/>
    </location>
</feature>
<dbReference type="EC" id="2.7.11.1" evidence="1"/>
<dbReference type="SMART" id="SM00220">
    <property type="entry name" value="S_TKc"/>
    <property type="match status" value="1"/>
</dbReference>
<feature type="compositionally biased region" description="Low complexity" evidence="11">
    <location>
        <begin position="265"/>
        <end position="276"/>
    </location>
</feature>
<dbReference type="PROSITE" id="PS00108">
    <property type="entry name" value="PROTEIN_KINASE_ST"/>
    <property type="match status" value="1"/>
</dbReference>
<evidence type="ECO:0000256" key="8">
    <source>
        <dbReference type="ARBA" id="ARBA00047899"/>
    </source>
</evidence>
<sequence>MFGTGYARRIAEYHRSNPFLKTLPDAYPDSWLSPDEIDSPTSASPKRDMWQAGLLLLQLLFGRDCLWTYPDLRTLLEHAPGGVSPLITGLLSGLLTPSPKKRLSAEEALLKIRSEEESTRRPLRALPSHMSLPGSGTASMSSSFQQSLGTSPVFGQGFSSFIPSFPARPEASRYRTDFEEVEFLGKGGFGEVVKARNKLDGRPYAIKKVKLRPEEDFGRVLREVQSLSRVSHQHIVRYYGCWRETVGQAAIAPSPSGVDSTGTPSAVTSSNVSSASEPGDPFAINWDESRNTRSRSQSFPRIRFSANDEEDSDDEDDDSDESDTSNDSESSSGSESIKRGRSPPKAVATKAVAKPIPVSASKPSASFATTTTDDGNVHEILYIQMEFVEKQTLREAITEGLSEEETWRLLKQILQALAHMSSLGIVHRDLKPSNILLDTTGNVKIADFGLATTDTSTDNPLGPMRESTEVSDRTSNIGTSLYIAPEVLSTRELTSQADMYSLGIIFFEMCFPFRTGMERVQTITELRKSSWAFPAAWPPSLMPKQREIISLLLRHDPNNRPRATQLLDGPLVPSSDKEDAVYREVIGEVTNPRSEKYSLLVDSLFESHANSFRTDTRLDDYTYDTEENDGLHVWVTGTVRRIADLFQRHGAVHDALPLLIPETTLLSSFPDLNPARFLDPNGKFVQLPSSNLLAMARNASRRSIERIKRYHIGQRYRETAAGGQPSSTTELCFDIISPLRSQCAEAELLDVVDKVMAECQDGKGASLHDYEIHVSHESVLATILASAPVSVRSRVLKAFKTPATGVSFGSSRASPFGSIPGLPKNIANDLEQISVPGEFAAVRKKIEATFSVSRRKLAAALDEIATTIQLARACGVNRKILFRPTLSRNAEYFRGGFMFEVVRRGKQGEVVAYGGRYDSLLEHFREPAMHLNKVFGAGMSVAVDPLAKIVRKQESALAERLMVKPNEDERSFGLFSPTRCDVYVTATGQADVEVRLGIVGELWRAGIRADLQYDDGRNLEDVTQECLEQNILFLVIARARPTMKVRNVLRRSEEEVPRNELTAWLRNAIGEQRKVDASYAAQEGSVAAAKEKDLPIDGQTKVTDVDIKLVLPPDPVVTRQTKGKAKRTHRHASKNVYYDKALEFAASVKSTLPILGVDLHPTDLVCQLAHDTTWVMEDDAWRARLSGLPTSDRQYADSIREAVREYRKAGNLWLFSVRDARVGHAVVV</sequence>
<dbReference type="Pfam" id="PF13393">
    <property type="entry name" value="tRNA-synt_His"/>
    <property type="match status" value="1"/>
</dbReference>
<dbReference type="GO" id="GO:1990625">
    <property type="term" value="P:negative regulation of cytoplasmic translational initiation in response to stress"/>
    <property type="evidence" value="ECO:0007669"/>
    <property type="project" value="TreeGrafter"/>
</dbReference>
<dbReference type="PANTHER" id="PTHR11042:SF136">
    <property type="entry name" value="EIF-2-ALPHA KINASE GCN2"/>
    <property type="match status" value="1"/>
</dbReference>
<keyword evidence="6 10" id="KW-0067">ATP-binding</keyword>
<organism evidence="13 14">
    <name type="scientific">Vanrija humicola</name>
    <name type="common">Yeast</name>
    <name type="synonym">Cryptococcus humicola</name>
    <dbReference type="NCBI Taxonomy" id="5417"/>
    <lineage>
        <taxon>Eukaryota</taxon>
        <taxon>Fungi</taxon>
        <taxon>Dikarya</taxon>
        <taxon>Basidiomycota</taxon>
        <taxon>Agaricomycotina</taxon>
        <taxon>Tremellomycetes</taxon>
        <taxon>Trichosporonales</taxon>
        <taxon>Trichosporonaceae</taxon>
        <taxon>Vanrija</taxon>
    </lineage>
</organism>
<dbReference type="Gene3D" id="3.40.50.800">
    <property type="entry name" value="Anticodon-binding domain"/>
    <property type="match status" value="1"/>
</dbReference>
<dbReference type="EMBL" id="QKWK01000005">
    <property type="protein sequence ID" value="TXT10829.1"/>
    <property type="molecule type" value="Genomic_DNA"/>
</dbReference>
<feature type="domain" description="Protein kinase" evidence="12">
    <location>
        <begin position="178"/>
        <end position="572"/>
    </location>
</feature>
<keyword evidence="14" id="KW-1185">Reference proteome</keyword>
<evidence type="ECO:0000256" key="3">
    <source>
        <dbReference type="ARBA" id="ARBA00022679"/>
    </source>
</evidence>
<keyword evidence="4 10" id="KW-0547">Nucleotide-binding</keyword>
<dbReference type="InterPro" id="IPR036621">
    <property type="entry name" value="Anticodon-bd_dom_sf"/>
</dbReference>
<dbReference type="SUPFAM" id="SSF56112">
    <property type="entry name" value="Protein kinase-like (PK-like)"/>
    <property type="match status" value="2"/>
</dbReference>
<name>A0A7D8V1E9_VANHU</name>
<keyword evidence="5" id="KW-0418">Kinase</keyword>
<evidence type="ECO:0000256" key="1">
    <source>
        <dbReference type="ARBA" id="ARBA00012513"/>
    </source>
</evidence>
<dbReference type="CDD" id="cd14046">
    <property type="entry name" value="STKc_EIF2AK4_GCN2_rpt2"/>
    <property type="match status" value="1"/>
</dbReference>
<evidence type="ECO:0000259" key="12">
    <source>
        <dbReference type="PROSITE" id="PS50011"/>
    </source>
</evidence>
<evidence type="ECO:0000313" key="13">
    <source>
        <dbReference type="EMBL" id="TXT10829.1"/>
    </source>
</evidence>
<keyword evidence="3" id="KW-0808">Transferase</keyword>
<evidence type="ECO:0000256" key="5">
    <source>
        <dbReference type="ARBA" id="ARBA00022777"/>
    </source>
</evidence>
<reference evidence="13 14" key="1">
    <citation type="journal article" date="2019" name="PLoS Genet.">
        <title>Convergent evolution of linked mating-type loci in basidiomycete fungi.</title>
        <authorList>
            <person name="Sun S."/>
            <person name="Coelho M.A."/>
            <person name="Heitman J."/>
            <person name="Nowrousian M."/>
        </authorList>
    </citation>
    <scope>NUCLEOTIDE SEQUENCE [LARGE SCALE GENOMIC DNA]</scope>
    <source>
        <strain evidence="13 14">CBS 4282</strain>
    </source>
</reference>
<dbReference type="GO" id="GO:0005829">
    <property type="term" value="C:cytosol"/>
    <property type="evidence" value="ECO:0007669"/>
    <property type="project" value="TreeGrafter"/>
</dbReference>
<dbReference type="GO" id="GO:0005524">
    <property type="term" value="F:ATP binding"/>
    <property type="evidence" value="ECO:0007669"/>
    <property type="project" value="UniProtKB-UniRule"/>
</dbReference>
<dbReference type="SUPFAM" id="SSF52954">
    <property type="entry name" value="Class II aaRS ABD-related"/>
    <property type="match status" value="1"/>
</dbReference>
<dbReference type="PROSITE" id="PS50011">
    <property type="entry name" value="PROTEIN_KINASE_DOM"/>
    <property type="match status" value="2"/>
</dbReference>
<dbReference type="GO" id="GO:0005634">
    <property type="term" value="C:nucleus"/>
    <property type="evidence" value="ECO:0007669"/>
    <property type="project" value="TreeGrafter"/>
</dbReference>
<dbReference type="PROSITE" id="PS00107">
    <property type="entry name" value="PROTEIN_KINASE_ATP"/>
    <property type="match status" value="1"/>
</dbReference>
<feature type="binding site" evidence="10">
    <location>
        <position position="208"/>
    </location>
    <ligand>
        <name>ATP</name>
        <dbReference type="ChEBI" id="CHEBI:30616"/>
    </ligand>
</feature>
<comment type="catalytic activity">
    <reaction evidence="8">
        <text>L-threonyl-[protein] + ATP = O-phospho-L-threonyl-[protein] + ADP + H(+)</text>
        <dbReference type="Rhea" id="RHEA:46608"/>
        <dbReference type="Rhea" id="RHEA-COMP:11060"/>
        <dbReference type="Rhea" id="RHEA-COMP:11605"/>
        <dbReference type="ChEBI" id="CHEBI:15378"/>
        <dbReference type="ChEBI" id="CHEBI:30013"/>
        <dbReference type="ChEBI" id="CHEBI:30616"/>
        <dbReference type="ChEBI" id="CHEBI:61977"/>
        <dbReference type="ChEBI" id="CHEBI:456216"/>
        <dbReference type="EC" id="2.7.11.1"/>
    </reaction>
</comment>
<evidence type="ECO:0000313" key="14">
    <source>
        <dbReference type="Proteomes" id="UP000473826"/>
    </source>
</evidence>
<comment type="caution">
    <text evidence="13">The sequence shown here is derived from an EMBL/GenBank/DDBJ whole genome shotgun (WGS) entry which is preliminary data.</text>
</comment>
<evidence type="ECO:0000256" key="10">
    <source>
        <dbReference type="PROSITE-ProRule" id="PRU10141"/>
    </source>
</evidence>
<proteinExistence type="inferred from homology"/>
<evidence type="ECO:0000256" key="9">
    <source>
        <dbReference type="ARBA" id="ARBA00048679"/>
    </source>
</evidence>
<comment type="similarity">
    <text evidence="7">Belongs to the protein kinase superfamily. Ser/Thr protein kinase family. GCN2 subfamily.</text>
</comment>
<dbReference type="InterPro" id="IPR050339">
    <property type="entry name" value="CC_SR_Kinase"/>
</dbReference>
<feature type="compositionally biased region" description="Acidic residues" evidence="11">
    <location>
        <begin position="307"/>
        <end position="326"/>
    </location>
</feature>
<evidence type="ECO:0000256" key="7">
    <source>
        <dbReference type="ARBA" id="ARBA00037982"/>
    </source>
</evidence>
<feature type="domain" description="Protein kinase" evidence="12">
    <location>
        <begin position="1"/>
        <end position="132"/>
    </location>
</feature>
<feature type="region of interest" description="Disordered" evidence="11">
    <location>
        <begin position="114"/>
        <end position="142"/>
    </location>
</feature>